<name>A0A845BHK4_9NEIS</name>
<gene>
    <name evidence="5" type="ORF">GQF02_01550</name>
</gene>
<dbReference type="PROSITE" id="PS50949">
    <property type="entry name" value="HTH_GNTR"/>
    <property type="match status" value="1"/>
</dbReference>
<dbReference type="SUPFAM" id="SSF46785">
    <property type="entry name" value="Winged helix' DNA-binding domain"/>
    <property type="match status" value="1"/>
</dbReference>
<evidence type="ECO:0000313" key="5">
    <source>
        <dbReference type="EMBL" id="MXR35679.1"/>
    </source>
</evidence>
<comment type="caution">
    <text evidence="5">The sequence shown here is derived from an EMBL/GenBank/DDBJ whole genome shotgun (WGS) entry which is preliminary data.</text>
</comment>
<evidence type="ECO:0000256" key="2">
    <source>
        <dbReference type="ARBA" id="ARBA00023125"/>
    </source>
</evidence>
<dbReference type="InterPro" id="IPR036388">
    <property type="entry name" value="WH-like_DNA-bd_sf"/>
</dbReference>
<accession>A0A845BHK4</accession>
<dbReference type="CDD" id="cd07377">
    <property type="entry name" value="WHTH_GntR"/>
    <property type="match status" value="1"/>
</dbReference>
<evidence type="ECO:0000256" key="3">
    <source>
        <dbReference type="ARBA" id="ARBA00023163"/>
    </source>
</evidence>
<dbReference type="Gene3D" id="1.10.10.10">
    <property type="entry name" value="Winged helix-like DNA-binding domain superfamily/Winged helix DNA-binding domain"/>
    <property type="match status" value="1"/>
</dbReference>
<evidence type="ECO:0000256" key="1">
    <source>
        <dbReference type="ARBA" id="ARBA00023015"/>
    </source>
</evidence>
<dbReference type="Gene3D" id="3.40.1410.10">
    <property type="entry name" value="Chorismate lyase-like"/>
    <property type="match status" value="1"/>
</dbReference>
<keyword evidence="3" id="KW-0804">Transcription</keyword>
<keyword evidence="1" id="KW-0805">Transcription regulation</keyword>
<dbReference type="PANTHER" id="PTHR44846:SF1">
    <property type="entry name" value="MANNOSYL-D-GLYCERATE TRANSPORT_METABOLISM SYSTEM REPRESSOR MNGR-RELATED"/>
    <property type="match status" value="1"/>
</dbReference>
<reference evidence="5 6" key="1">
    <citation type="submission" date="2019-12" db="EMBL/GenBank/DDBJ databases">
        <title>Neisseriaceae gen. nov. sp. Genome sequencing and assembly.</title>
        <authorList>
            <person name="Liu Z."/>
            <person name="Li A."/>
        </authorList>
    </citation>
    <scope>NUCLEOTIDE SEQUENCE [LARGE SCALE GENOMIC DNA]</scope>
    <source>
        <strain evidence="5 6">B2N2-7</strain>
    </source>
</reference>
<dbReference type="PANTHER" id="PTHR44846">
    <property type="entry name" value="MANNOSYL-D-GLYCERATE TRANSPORT/METABOLISM SYSTEM REPRESSOR MNGR-RELATED"/>
    <property type="match status" value="1"/>
</dbReference>
<protein>
    <submittedName>
        <fullName evidence="5">UTRA domain-containing protein</fullName>
    </submittedName>
</protein>
<feature type="domain" description="HTH gntR-type" evidence="4">
    <location>
        <begin position="9"/>
        <end position="77"/>
    </location>
</feature>
<organism evidence="5 6">
    <name type="scientific">Craterilacuibacter sinensis</name>
    <dbReference type="NCBI Taxonomy" id="2686017"/>
    <lineage>
        <taxon>Bacteria</taxon>
        <taxon>Pseudomonadati</taxon>
        <taxon>Pseudomonadota</taxon>
        <taxon>Betaproteobacteria</taxon>
        <taxon>Neisseriales</taxon>
        <taxon>Neisseriaceae</taxon>
        <taxon>Craterilacuibacter</taxon>
    </lineage>
</organism>
<dbReference type="Pfam" id="PF07702">
    <property type="entry name" value="UTRA"/>
    <property type="match status" value="1"/>
</dbReference>
<dbReference type="Pfam" id="PF00392">
    <property type="entry name" value="GntR"/>
    <property type="match status" value="1"/>
</dbReference>
<evidence type="ECO:0000313" key="6">
    <source>
        <dbReference type="Proteomes" id="UP000467214"/>
    </source>
</evidence>
<dbReference type="SUPFAM" id="SSF64288">
    <property type="entry name" value="Chorismate lyase-like"/>
    <property type="match status" value="1"/>
</dbReference>
<dbReference type="GO" id="GO:0003677">
    <property type="term" value="F:DNA binding"/>
    <property type="evidence" value="ECO:0007669"/>
    <property type="project" value="UniProtKB-KW"/>
</dbReference>
<proteinExistence type="predicted"/>
<dbReference type="GO" id="GO:0003700">
    <property type="term" value="F:DNA-binding transcription factor activity"/>
    <property type="evidence" value="ECO:0007669"/>
    <property type="project" value="InterPro"/>
</dbReference>
<dbReference type="InterPro" id="IPR000524">
    <property type="entry name" value="Tscrpt_reg_HTH_GntR"/>
</dbReference>
<dbReference type="InterPro" id="IPR050679">
    <property type="entry name" value="Bact_HTH_transcr_reg"/>
</dbReference>
<keyword evidence="2" id="KW-0238">DNA-binding</keyword>
<dbReference type="InterPro" id="IPR036390">
    <property type="entry name" value="WH_DNA-bd_sf"/>
</dbReference>
<evidence type="ECO:0000259" key="4">
    <source>
        <dbReference type="PROSITE" id="PS50949"/>
    </source>
</evidence>
<sequence length="241" mass="26228">MNANAISKEPLYRQAKAHLLQRVCAGEWGESEMLPSEWDLAAELGVSQGTARKALAELVADGVLLRLQGKGTFVAPLPGDWGGGAVVMPGVFGGPADVLVREFLGVSRLSAGEEVASALLLRRGAPLFRVRLLWRHQGLPVATDEILLSAERFDDLDARALRARSASLHELLLRRYGVRVHVHAEQFRVEHLPREEAALLSVEPGRAALSVLSLSGPLMGDAVLWRQRYCLTDALAYTVMP</sequence>
<dbReference type="GO" id="GO:0045892">
    <property type="term" value="P:negative regulation of DNA-templated transcription"/>
    <property type="evidence" value="ECO:0007669"/>
    <property type="project" value="TreeGrafter"/>
</dbReference>
<dbReference type="EMBL" id="WSSB01000001">
    <property type="protein sequence ID" value="MXR35679.1"/>
    <property type="molecule type" value="Genomic_DNA"/>
</dbReference>
<dbReference type="RefSeq" id="WP_124734155.1">
    <property type="nucleotide sequence ID" value="NZ_WSSB01000001.1"/>
</dbReference>
<dbReference type="SMART" id="SM00866">
    <property type="entry name" value="UTRA"/>
    <property type="match status" value="1"/>
</dbReference>
<dbReference type="InterPro" id="IPR011663">
    <property type="entry name" value="UTRA"/>
</dbReference>
<keyword evidence="6" id="KW-1185">Reference proteome</keyword>
<dbReference type="SMART" id="SM00345">
    <property type="entry name" value="HTH_GNTR"/>
    <property type="match status" value="1"/>
</dbReference>
<dbReference type="Proteomes" id="UP000467214">
    <property type="component" value="Unassembled WGS sequence"/>
</dbReference>
<dbReference type="PRINTS" id="PR00035">
    <property type="entry name" value="HTHGNTR"/>
</dbReference>
<dbReference type="InterPro" id="IPR028978">
    <property type="entry name" value="Chorismate_lyase_/UTRA_dom_sf"/>
</dbReference>
<dbReference type="AlphaFoldDB" id="A0A845BHK4"/>